<keyword evidence="4" id="KW-1185">Reference proteome</keyword>
<dbReference type="EMBL" id="NJAJ01000010">
    <property type="protein sequence ID" value="PHM66130.1"/>
    <property type="molecule type" value="Genomic_DNA"/>
</dbReference>
<dbReference type="PANTHER" id="PTHR43592">
    <property type="entry name" value="CAAX AMINO TERMINAL PROTEASE"/>
    <property type="match status" value="1"/>
</dbReference>
<dbReference type="InterPro" id="IPR003675">
    <property type="entry name" value="Rce1/LyrA-like_dom"/>
</dbReference>
<feature type="domain" description="CAAX prenyl protease 2/Lysostaphin resistance protein A-like" evidence="2">
    <location>
        <begin position="114"/>
        <end position="207"/>
    </location>
</feature>
<dbReference type="GO" id="GO:0004175">
    <property type="term" value="F:endopeptidase activity"/>
    <property type="evidence" value="ECO:0007669"/>
    <property type="project" value="UniProtKB-ARBA"/>
</dbReference>
<evidence type="ECO:0000313" key="4">
    <source>
        <dbReference type="Proteomes" id="UP000222366"/>
    </source>
</evidence>
<dbReference type="GO" id="GO:0080120">
    <property type="term" value="P:CAAX-box protein maturation"/>
    <property type="evidence" value="ECO:0007669"/>
    <property type="project" value="UniProtKB-ARBA"/>
</dbReference>
<protein>
    <submittedName>
        <fullName evidence="3">Tir</fullName>
    </submittedName>
</protein>
<keyword evidence="1" id="KW-1133">Transmembrane helix</keyword>
<accession>A0A2D0KRT0</accession>
<reference evidence="3 4" key="1">
    <citation type="journal article" date="2017" name="Nat. Microbiol.">
        <title>Natural product diversity associated with the nematode symbionts Photorhabdus and Xenorhabdus.</title>
        <authorList>
            <person name="Tobias N.J."/>
            <person name="Wolff H."/>
            <person name="Djahanschiri B."/>
            <person name="Grundmann F."/>
            <person name="Kronenwerth M."/>
            <person name="Shi Y.M."/>
            <person name="Simonyi S."/>
            <person name="Grun P."/>
            <person name="Shapiro-Ilan D."/>
            <person name="Pidot S.J."/>
            <person name="Stinear T.P."/>
            <person name="Ebersberger I."/>
            <person name="Bode H.B."/>
        </authorList>
    </citation>
    <scope>NUCLEOTIDE SEQUENCE [LARGE SCALE GENOMIC DNA]</scope>
    <source>
        <strain evidence="3 4">DSM 17904</strain>
    </source>
</reference>
<dbReference type="Proteomes" id="UP000222366">
    <property type="component" value="Unassembled WGS sequence"/>
</dbReference>
<proteinExistence type="predicted"/>
<evidence type="ECO:0000256" key="1">
    <source>
        <dbReference type="SAM" id="Phobius"/>
    </source>
</evidence>
<keyword evidence="1" id="KW-0812">Transmembrane</keyword>
<evidence type="ECO:0000313" key="3">
    <source>
        <dbReference type="EMBL" id="PHM66130.1"/>
    </source>
</evidence>
<feature type="transmembrane region" description="Helical" evidence="1">
    <location>
        <begin position="151"/>
        <end position="168"/>
    </location>
</feature>
<feature type="transmembrane region" description="Helical" evidence="1">
    <location>
        <begin position="174"/>
        <end position="191"/>
    </location>
</feature>
<evidence type="ECO:0000259" key="2">
    <source>
        <dbReference type="Pfam" id="PF02517"/>
    </source>
</evidence>
<feature type="transmembrane region" description="Helical" evidence="1">
    <location>
        <begin position="75"/>
        <end position="96"/>
    </location>
</feature>
<organism evidence="3 4">
    <name type="scientific">Xenorhabdus stockiae</name>
    <dbReference type="NCBI Taxonomy" id="351614"/>
    <lineage>
        <taxon>Bacteria</taxon>
        <taxon>Pseudomonadati</taxon>
        <taxon>Pseudomonadota</taxon>
        <taxon>Gammaproteobacteria</taxon>
        <taxon>Enterobacterales</taxon>
        <taxon>Morganellaceae</taxon>
        <taxon>Xenorhabdus</taxon>
    </lineage>
</organism>
<comment type="caution">
    <text evidence="3">The sequence shown here is derived from an EMBL/GenBank/DDBJ whole genome shotgun (WGS) entry which is preliminary data.</text>
</comment>
<dbReference type="AlphaFoldDB" id="A0A2D0KRT0"/>
<keyword evidence="1" id="KW-0472">Membrane</keyword>
<gene>
    <name evidence="3" type="ORF">Xsto_01355</name>
</gene>
<name>A0A2D0KRT0_9GAMM</name>
<sequence>MMQYTDRVTHSLICIAVYIGWFALSFLLIFFPNAVELYRANLALPVLFILIWLPYSLLCWSSYQKKFNLMPLGKLRLVDLVLPALAVFTLMCIHGVLGREESWISNLADLSGITLFLYIISMCIAAPIIEEIVFRGFLLNAGIGYGKIGKNIAIIIASLLFSAAHMQYSSPTTFIMLFVFSVILCHVRIYTRSLITPIVLHALYNTFISVILFYY</sequence>
<dbReference type="Pfam" id="PF02517">
    <property type="entry name" value="Rce1-like"/>
    <property type="match status" value="1"/>
</dbReference>
<feature type="transmembrane region" description="Helical" evidence="1">
    <location>
        <begin position="43"/>
        <end position="63"/>
    </location>
</feature>
<feature type="transmembrane region" description="Helical" evidence="1">
    <location>
        <begin position="116"/>
        <end position="139"/>
    </location>
</feature>
<dbReference type="PANTHER" id="PTHR43592:SF15">
    <property type="entry name" value="CAAX AMINO TERMINAL PROTEASE FAMILY PROTEIN"/>
    <property type="match status" value="1"/>
</dbReference>
<feature type="transmembrane region" description="Helical" evidence="1">
    <location>
        <begin position="12"/>
        <end position="31"/>
    </location>
</feature>
<feature type="transmembrane region" description="Helical" evidence="1">
    <location>
        <begin position="198"/>
        <end position="214"/>
    </location>
</feature>
<dbReference type="RefSeq" id="WP_099124474.1">
    <property type="nucleotide sequence ID" value="NZ_CAWNRH010000002.1"/>
</dbReference>